<accession>A0ABN7WMU6</accession>
<gene>
    <name evidence="1" type="ORF">GMARGA_LOCUS32965</name>
</gene>
<comment type="caution">
    <text evidence="1">The sequence shown here is derived from an EMBL/GenBank/DDBJ whole genome shotgun (WGS) entry which is preliminary data.</text>
</comment>
<keyword evidence="2" id="KW-1185">Reference proteome</keyword>
<dbReference type="Proteomes" id="UP000789901">
    <property type="component" value="Unassembled WGS sequence"/>
</dbReference>
<dbReference type="EMBL" id="CAJVQB010053255">
    <property type="protein sequence ID" value="CAG8836293.1"/>
    <property type="molecule type" value="Genomic_DNA"/>
</dbReference>
<organism evidence="1 2">
    <name type="scientific">Gigaspora margarita</name>
    <dbReference type="NCBI Taxonomy" id="4874"/>
    <lineage>
        <taxon>Eukaryota</taxon>
        <taxon>Fungi</taxon>
        <taxon>Fungi incertae sedis</taxon>
        <taxon>Mucoromycota</taxon>
        <taxon>Glomeromycotina</taxon>
        <taxon>Glomeromycetes</taxon>
        <taxon>Diversisporales</taxon>
        <taxon>Gigasporaceae</taxon>
        <taxon>Gigaspora</taxon>
    </lineage>
</organism>
<feature type="non-terminal residue" evidence="1">
    <location>
        <position position="119"/>
    </location>
</feature>
<evidence type="ECO:0000313" key="1">
    <source>
        <dbReference type="EMBL" id="CAG8836293.1"/>
    </source>
</evidence>
<name>A0ABN7WMU6_GIGMA</name>
<sequence>MKEKLVNKGPCPVKFYYILPKDLTQCPFIVIISIGIHNYLSPPPTKTPHNIIENLQKIIEKEHDLSLTMQQLLIRLMLKIYLQGQPLSSLHPSLNNQSRFTYLIEKNRQSKYLFGQDII</sequence>
<reference evidence="1 2" key="1">
    <citation type="submission" date="2021-06" db="EMBL/GenBank/DDBJ databases">
        <authorList>
            <person name="Kallberg Y."/>
            <person name="Tangrot J."/>
            <person name="Rosling A."/>
        </authorList>
    </citation>
    <scope>NUCLEOTIDE SEQUENCE [LARGE SCALE GENOMIC DNA]</scope>
    <source>
        <strain evidence="1 2">120-4 pot B 10/14</strain>
    </source>
</reference>
<protein>
    <submittedName>
        <fullName evidence="1">16064_t:CDS:1</fullName>
    </submittedName>
</protein>
<evidence type="ECO:0000313" key="2">
    <source>
        <dbReference type="Proteomes" id="UP000789901"/>
    </source>
</evidence>
<proteinExistence type="predicted"/>